<reference evidence="1 2" key="1">
    <citation type="journal article" date="2003" name="Genome Res.">
        <title>Comparative genome analysis of Vibrio vulnificus, a marine pathogen.</title>
        <authorList>
            <person name="Chen C.Y."/>
            <person name="Wu K.M."/>
            <person name="Chang Y.C."/>
            <person name="Chang C.H."/>
            <person name="Tsai H.C."/>
            <person name="Liao T.L."/>
            <person name="Liu Y.M."/>
            <person name="Chen H.J."/>
            <person name="Shen A.B."/>
            <person name="Li J.C."/>
            <person name="Su T.L."/>
            <person name="Shao C.P."/>
            <person name="Lee C.T."/>
            <person name="Hor L.I."/>
            <person name="Tsai S.F."/>
        </authorList>
    </citation>
    <scope>NUCLEOTIDE SEQUENCE [LARGE SCALE GENOMIC DNA]</scope>
    <source>
        <strain evidence="1 2">YJ016</strain>
    </source>
</reference>
<dbReference type="EMBL" id="BA000038">
    <property type="protein sequence ID" value="BAC96703.1"/>
    <property type="molecule type" value="Genomic_DNA"/>
</dbReference>
<dbReference type="Proteomes" id="UP000002675">
    <property type="component" value="Chromosome II"/>
</dbReference>
<gene>
    <name evidence="1" type="ordered locus">VVA0677</name>
</gene>
<evidence type="ECO:0000313" key="1">
    <source>
        <dbReference type="EMBL" id="BAC96703.1"/>
    </source>
</evidence>
<accession>Q7MEJ3</accession>
<dbReference type="HOGENOM" id="CLU_3259772_0_0_6"/>
<name>Q7MEJ3_VIBVY</name>
<proteinExistence type="predicted"/>
<dbReference type="KEGG" id="vvy:VVA0677"/>
<organism evidence="1 2">
    <name type="scientific">Vibrio vulnificus (strain YJ016)</name>
    <dbReference type="NCBI Taxonomy" id="196600"/>
    <lineage>
        <taxon>Bacteria</taxon>
        <taxon>Pseudomonadati</taxon>
        <taxon>Pseudomonadota</taxon>
        <taxon>Gammaproteobacteria</taxon>
        <taxon>Vibrionales</taxon>
        <taxon>Vibrionaceae</taxon>
        <taxon>Vibrio</taxon>
    </lineage>
</organism>
<protein>
    <submittedName>
        <fullName evidence="1">Uncharacterized protein</fullName>
    </submittedName>
</protein>
<evidence type="ECO:0000313" key="2">
    <source>
        <dbReference type="Proteomes" id="UP000002675"/>
    </source>
</evidence>
<dbReference type="AlphaFoldDB" id="Q7MEJ3"/>
<sequence length="42" mass="5283">MNEFKERQQDCWRFFRLPFQRHAIFYPSYLSFQLGSGEFIDF</sequence>